<dbReference type="HOGENOM" id="CLU_057692_0_0_6"/>
<reference evidence="3 4" key="1">
    <citation type="journal article" date="2013" name="Nat. Commun.">
        <title>Genome sequence and functional genomic analysis of the oil-degrading bacterium Oleispira antarctica.</title>
        <authorList>
            <person name="Kube M."/>
            <person name="Chernikova T.N."/>
            <person name="Al-Ramahi Y."/>
            <person name="Beloqui A."/>
            <person name="Lopez-Cortez N."/>
            <person name="Guazzaroni M.E."/>
            <person name="Heipieper H.J."/>
            <person name="Klages S."/>
            <person name="Kotsyurbenko O.R."/>
            <person name="Langer I."/>
            <person name="Nechitaylo T.Y."/>
            <person name="Lunsdorf H."/>
            <person name="Fernandez M."/>
            <person name="Juarez S."/>
            <person name="Ciordia S."/>
            <person name="Singer A."/>
            <person name="Kagan O."/>
            <person name="Egorova O."/>
            <person name="Petit P.A."/>
            <person name="Stogios P."/>
            <person name="Kim Y."/>
            <person name="Tchigvintsev A."/>
            <person name="Flick R."/>
            <person name="Denaro R."/>
            <person name="Genovese M."/>
            <person name="Albar J.P."/>
            <person name="Reva O.N."/>
            <person name="Martinez-Gomariz M."/>
            <person name="Tran H."/>
            <person name="Ferrer M."/>
            <person name="Savchenko A."/>
            <person name="Yakunin A.F."/>
            <person name="Yakimov M.M."/>
            <person name="Golyshina O.V."/>
            <person name="Reinhardt R."/>
            <person name="Golyshin P.N."/>
        </authorList>
    </citation>
    <scope>NUCLEOTIDE SEQUENCE [LARGE SCALE GENOMIC DNA]</scope>
</reference>
<proteinExistence type="predicted"/>
<dbReference type="Pfam" id="PF04717">
    <property type="entry name" value="Phage_base_V"/>
    <property type="match status" value="1"/>
</dbReference>
<dbReference type="EMBL" id="FO203512">
    <property type="protein sequence ID" value="CCK75063.1"/>
    <property type="molecule type" value="Genomic_DNA"/>
</dbReference>
<evidence type="ECO:0000256" key="1">
    <source>
        <dbReference type="SAM" id="MobiDB-lite"/>
    </source>
</evidence>
<evidence type="ECO:0000313" key="3">
    <source>
        <dbReference type="EMBL" id="CCK75063.1"/>
    </source>
</evidence>
<accession>R4YPC6</accession>
<evidence type="ECO:0000313" key="4">
    <source>
        <dbReference type="Proteomes" id="UP000032749"/>
    </source>
</evidence>
<dbReference type="SUPFAM" id="SSF69255">
    <property type="entry name" value="gp5 N-terminal domain-like"/>
    <property type="match status" value="1"/>
</dbReference>
<dbReference type="KEGG" id="oai:OLEAN_C08870"/>
<feature type="compositionally biased region" description="Basic and acidic residues" evidence="1">
    <location>
        <begin position="150"/>
        <end position="162"/>
    </location>
</feature>
<dbReference type="AlphaFoldDB" id="R4YPC6"/>
<organism evidence="3 4">
    <name type="scientific">Oleispira antarctica RB-8</name>
    <dbReference type="NCBI Taxonomy" id="698738"/>
    <lineage>
        <taxon>Bacteria</taxon>
        <taxon>Pseudomonadati</taxon>
        <taxon>Pseudomonadota</taxon>
        <taxon>Gammaproteobacteria</taxon>
        <taxon>Oceanospirillales</taxon>
        <taxon>Oceanospirillaceae</taxon>
        <taxon>Oleispira</taxon>
    </lineage>
</organism>
<sequence>MNQTFRKQITREFPELAAGYHLPLMAEVIAVPDAPAKGGINDNYRPRLAVNLVLLNNEYKSTEIFLDAVPIAIMGGGNERGFFAIPQQGTLVEVAFLNGSPERPFVRSILGDRQALPWIDEHTMAWQQDESVKQTVDNAGNWTRQTTNDITDKSHTHKTETHSKIDLLGEELKRVLQHSIEDIDGKKQIEATAIHLLSTTVANILALGSINQSAGEHITRSASKEIVDHAAKDLKQSSDENIKQVATKNIESASSENIIHKAAKDMELIAAKIKLGTESDNVLKLLSDFMQATTDGFTALAITTVTCAAPGSPSGVPLNAANFTAAVAAITPLKTKLDAMTK</sequence>
<dbReference type="Gene3D" id="2.40.50.230">
    <property type="entry name" value="Gp5 N-terminal domain"/>
    <property type="match status" value="1"/>
</dbReference>
<evidence type="ECO:0000259" key="2">
    <source>
        <dbReference type="Pfam" id="PF04717"/>
    </source>
</evidence>
<protein>
    <recommendedName>
        <fullName evidence="2">Gp5/Type VI secretion system Vgr protein OB-fold domain-containing protein</fullName>
    </recommendedName>
</protein>
<dbReference type="Proteomes" id="UP000032749">
    <property type="component" value="Chromosome"/>
</dbReference>
<dbReference type="OrthoDB" id="5812814at2"/>
<dbReference type="InterPro" id="IPR006531">
    <property type="entry name" value="Gp5/Vgr_OB"/>
</dbReference>
<feature type="region of interest" description="Disordered" evidence="1">
    <location>
        <begin position="142"/>
        <end position="162"/>
    </location>
</feature>
<gene>
    <name evidence="3" type="ORF">OLEAN_C08870</name>
</gene>
<feature type="domain" description="Gp5/Type VI secretion system Vgr protein OB-fold" evidence="2">
    <location>
        <begin position="69"/>
        <end position="106"/>
    </location>
</feature>
<name>R4YPC6_OLEAN</name>
<keyword evidence="4" id="KW-1185">Reference proteome</keyword>
<dbReference type="STRING" id="698738.OLEAN_C08870"/>
<dbReference type="InterPro" id="IPR037026">
    <property type="entry name" value="Vgr_OB-fold_dom_sf"/>
</dbReference>